<evidence type="ECO:0000313" key="3">
    <source>
        <dbReference type="Proteomes" id="UP001556367"/>
    </source>
</evidence>
<gene>
    <name evidence="2" type="ORF">HGRIS_001363</name>
</gene>
<dbReference type="Proteomes" id="UP001556367">
    <property type="component" value="Unassembled WGS sequence"/>
</dbReference>
<feature type="region of interest" description="Disordered" evidence="1">
    <location>
        <begin position="35"/>
        <end position="79"/>
    </location>
</feature>
<protein>
    <submittedName>
        <fullName evidence="2">Uncharacterized protein</fullName>
    </submittedName>
</protein>
<evidence type="ECO:0000313" key="2">
    <source>
        <dbReference type="EMBL" id="KAL0957579.1"/>
    </source>
</evidence>
<feature type="compositionally biased region" description="Basic and acidic residues" evidence="1">
    <location>
        <begin position="49"/>
        <end position="59"/>
    </location>
</feature>
<organism evidence="2 3">
    <name type="scientific">Hohenbuehelia grisea</name>
    <dbReference type="NCBI Taxonomy" id="104357"/>
    <lineage>
        <taxon>Eukaryota</taxon>
        <taxon>Fungi</taxon>
        <taxon>Dikarya</taxon>
        <taxon>Basidiomycota</taxon>
        <taxon>Agaricomycotina</taxon>
        <taxon>Agaricomycetes</taxon>
        <taxon>Agaricomycetidae</taxon>
        <taxon>Agaricales</taxon>
        <taxon>Pleurotineae</taxon>
        <taxon>Pleurotaceae</taxon>
        <taxon>Hohenbuehelia</taxon>
    </lineage>
</organism>
<keyword evidence="3" id="KW-1185">Reference proteome</keyword>
<sequence length="79" mass="9094">MDTDTVRIKKPSQRYNETYRAKLAQDPERLAQRLMSNRASSAKYSRMILSDRRPRDKETGGPPSIKLAGDLPPPHMQLR</sequence>
<proteinExistence type="predicted"/>
<reference evidence="3" key="1">
    <citation type="submission" date="2024-06" db="EMBL/GenBank/DDBJ databases">
        <title>Multi-omics analyses provide insights into the biosynthesis of the anticancer antibiotic pleurotin in Hohenbuehelia grisea.</title>
        <authorList>
            <person name="Weaver J.A."/>
            <person name="Alberti F."/>
        </authorList>
    </citation>
    <scope>NUCLEOTIDE SEQUENCE [LARGE SCALE GENOMIC DNA]</scope>
    <source>
        <strain evidence="3">T-177</strain>
    </source>
</reference>
<accession>A0ABR3JPP8</accession>
<name>A0ABR3JPP8_9AGAR</name>
<comment type="caution">
    <text evidence="2">The sequence shown here is derived from an EMBL/GenBank/DDBJ whole genome shotgun (WGS) entry which is preliminary data.</text>
</comment>
<evidence type="ECO:0000256" key="1">
    <source>
        <dbReference type="SAM" id="MobiDB-lite"/>
    </source>
</evidence>
<dbReference type="EMBL" id="JASNQZ010000005">
    <property type="protein sequence ID" value="KAL0957579.1"/>
    <property type="molecule type" value="Genomic_DNA"/>
</dbReference>